<evidence type="ECO:0000313" key="1">
    <source>
        <dbReference type="EMBL" id="CAG8593273.1"/>
    </source>
</evidence>
<gene>
    <name evidence="1" type="ORF">ACOLOM_LOCUS6406</name>
</gene>
<evidence type="ECO:0000313" key="2">
    <source>
        <dbReference type="Proteomes" id="UP000789525"/>
    </source>
</evidence>
<organism evidence="1 2">
    <name type="scientific">Acaulospora colombiana</name>
    <dbReference type="NCBI Taxonomy" id="27376"/>
    <lineage>
        <taxon>Eukaryota</taxon>
        <taxon>Fungi</taxon>
        <taxon>Fungi incertae sedis</taxon>
        <taxon>Mucoromycota</taxon>
        <taxon>Glomeromycotina</taxon>
        <taxon>Glomeromycetes</taxon>
        <taxon>Diversisporales</taxon>
        <taxon>Acaulosporaceae</taxon>
        <taxon>Acaulospora</taxon>
    </lineage>
</organism>
<accession>A0ACA9MJ88</accession>
<proteinExistence type="predicted"/>
<dbReference type="Proteomes" id="UP000789525">
    <property type="component" value="Unassembled WGS sequence"/>
</dbReference>
<reference evidence="1" key="1">
    <citation type="submission" date="2021-06" db="EMBL/GenBank/DDBJ databases">
        <authorList>
            <person name="Kallberg Y."/>
            <person name="Tangrot J."/>
            <person name="Rosling A."/>
        </authorList>
    </citation>
    <scope>NUCLEOTIDE SEQUENCE</scope>
    <source>
        <strain evidence="1">CL356</strain>
    </source>
</reference>
<name>A0ACA9MJ88_9GLOM</name>
<protein>
    <submittedName>
        <fullName evidence="1">16536_t:CDS:1</fullName>
    </submittedName>
</protein>
<sequence length="219" mass="24142">MTWTSSLARNQAEGVGESLHSLDVSATLRIQCASQPSGRCCINTPLTVISTSGTCNKVASSLSGQKAVELLEGLLRVTAEGHKLRCKPNNDIHPFLLPSPHPRWVAYYTVAALSLAEAPFPSFTLHPSSNSHCTLQAFRKMENSKHGSLPLLDKVLGLDVDNAVIGFTRMLLRVTKWAALLAKSPPNLLWYRHLFEPRTIERRAREGAKPPVQEKSLWP</sequence>
<dbReference type="EMBL" id="CAJVPT010013143">
    <property type="protein sequence ID" value="CAG8593273.1"/>
    <property type="molecule type" value="Genomic_DNA"/>
</dbReference>
<comment type="caution">
    <text evidence="1">The sequence shown here is derived from an EMBL/GenBank/DDBJ whole genome shotgun (WGS) entry which is preliminary data.</text>
</comment>
<keyword evidence="2" id="KW-1185">Reference proteome</keyword>